<feature type="transmembrane region" description="Helical" evidence="7">
    <location>
        <begin position="274"/>
        <end position="292"/>
    </location>
</feature>
<protein>
    <submittedName>
        <fullName evidence="9">Multidrug resistance protein</fullName>
    </submittedName>
</protein>
<dbReference type="Pfam" id="PF07690">
    <property type="entry name" value="MFS_1"/>
    <property type="match status" value="1"/>
</dbReference>
<feature type="transmembrane region" description="Helical" evidence="7">
    <location>
        <begin position="388"/>
        <end position="409"/>
    </location>
</feature>
<feature type="transmembrane region" description="Helical" evidence="7">
    <location>
        <begin position="166"/>
        <end position="186"/>
    </location>
</feature>
<comment type="caution">
    <text evidence="9">The sequence shown here is derived from an EMBL/GenBank/DDBJ whole genome shotgun (WGS) entry which is preliminary data.</text>
</comment>
<feature type="transmembrane region" description="Helical" evidence="7">
    <location>
        <begin position="43"/>
        <end position="62"/>
    </location>
</feature>
<keyword evidence="10" id="KW-1185">Reference proteome</keyword>
<evidence type="ECO:0000259" key="8">
    <source>
        <dbReference type="PROSITE" id="PS50850"/>
    </source>
</evidence>
<evidence type="ECO:0000256" key="2">
    <source>
        <dbReference type="ARBA" id="ARBA00022448"/>
    </source>
</evidence>
<gene>
    <name evidence="9" type="ORF">PghCCS26_36960</name>
</gene>
<keyword evidence="5 7" id="KW-1133">Transmembrane helix</keyword>
<feature type="transmembrane region" description="Helical" evidence="7">
    <location>
        <begin position="99"/>
        <end position="118"/>
    </location>
</feature>
<feature type="transmembrane region" description="Helical" evidence="7">
    <location>
        <begin position="74"/>
        <end position="93"/>
    </location>
</feature>
<dbReference type="InterPro" id="IPR020846">
    <property type="entry name" value="MFS_dom"/>
</dbReference>
<evidence type="ECO:0000256" key="4">
    <source>
        <dbReference type="ARBA" id="ARBA00022692"/>
    </source>
</evidence>
<keyword evidence="4 7" id="KW-0812">Transmembrane</keyword>
<sequence>MRIRDWDRNLKIRLLGETCFNVIFWVFYPYLSIYFAQSFGKSWTGILLILSQALSVLVNLFGGYFADRLGRKKVMVFAASGQAVGYGIFAFSATPWLDAPAIGFICFSLVSLCGTLYWPASQAMVADVVPEEHRSGVFAVFYTAVNMAVVIGPLIGATFFLDSPSIILFAACAVCLLVAVLLASFTRETLSADMLKEKRSGSEPWHKAVAAQLRDYKVIASDRVFLLFIIAGVLLAQIFMQLDLLFPVFLKETINSTTILAYGDWSFQLSGEKLFGLIVSENGLFVALFTVAVTKWMLQFRDRFVFIGSALLYAAGIAMFGQMSTFWGLTAAIVVFTLAELMTAGPQQTFVSRLAPEHMRGQYFAASSLRFTIGRTLAPISIPLSEWVGYDGTFALLTVLAVLSAVIYYRMFNQFDKQTA</sequence>
<evidence type="ECO:0000256" key="6">
    <source>
        <dbReference type="ARBA" id="ARBA00023136"/>
    </source>
</evidence>
<keyword evidence="3" id="KW-1003">Cell membrane</keyword>
<dbReference type="RefSeq" id="WP_317980807.1">
    <property type="nucleotide sequence ID" value="NZ_BTCL01000013.1"/>
</dbReference>
<evidence type="ECO:0000256" key="5">
    <source>
        <dbReference type="ARBA" id="ARBA00022989"/>
    </source>
</evidence>
<dbReference type="PROSITE" id="PS00216">
    <property type="entry name" value="SUGAR_TRANSPORT_1"/>
    <property type="match status" value="1"/>
</dbReference>
<dbReference type="InterPro" id="IPR011701">
    <property type="entry name" value="MFS"/>
</dbReference>
<dbReference type="InterPro" id="IPR005829">
    <property type="entry name" value="Sugar_transporter_CS"/>
</dbReference>
<name>A0ABQ6NQQ8_9BACL</name>
<dbReference type="PANTHER" id="PTHR23517">
    <property type="entry name" value="RESISTANCE PROTEIN MDTM, PUTATIVE-RELATED-RELATED"/>
    <property type="match status" value="1"/>
</dbReference>
<comment type="subcellular location">
    <subcellularLocation>
        <location evidence="1">Cell membrane</location>
        <topology evidence="1">Multi-pass membrane protein</topology>
    </subcellularLocation>
</comment>
<reference evidence="9 10" key="1">
    <citation type="submission" date="2023-05" db="EMBL/GenBank/DDBJ databases">
        <title>Draft genome of Paenibacillus sp. CCS26.</title>
        <authorList>
            <person name="Akita H."/>
            <person name="Shinto Y."/>
            <person name="Kimura Z."/>
        </authorList>
    </citation>
    <scope>NUCLEOTIDE SEQUENCE [LARGE SCALE GENOMIC DNA]</scope>
    <source>
        <strain evidence="9 10">CCS26</strain>
    </source>
</reference>
<accession>A0ABQ6NQQ8</accession>
<dbReference type="PANTHER" id="PTHR23517:SF3">
    <property type="entry name" value="INTEGRAL MEMBRANE TRANSPORT PROTEIN"/>
    <property type="match status" value="1"/>
</dbReference>
<keyword evidence="6 7" id="KW-0472">Membrane</keyword>
<dbReference type="SUPFAM" id="SSF103473">
    <property type="entry name" value="MFS general substrate transporter"/>
    <property type="match status" value="1"/>
</dbReference>
<feature type="transmembrane region" description="Helical" evidence="7">
    <location>
        <begin position="12"/>
        <end position="31"/>
    </location>
</feature>
<feature type="transmembrane region" description="Helical" evidence="7">
    <location>
        <begin position="224"/>
        <end position="242"/>
    </location>
</feature>
<keyword evidence="2" id="KW-0813">Transport</keyword>
<proteinExistence type="predicted"/>
<evidence type="ECO:0000313" key="10">
    <source>
        <dbReference type="Proteomes" id="UP001285921"/>
    </source>
</evidence>
<feature type="transmembrane region" description="Helical" evidence="7">
    <location>
        <begin position="304"/>
        <end position="320"/>
    </location>
</feature>
<organism evidence="9 10">
    <name type="scientific">Paenibacillus glycanilyticus</name>
    <dbReference type="NCBI Taxonomy" id="126569"/>
    <lineage>
        <taxon>Bacteria</taxon>
        <taxon>Bacillati</taxon>
        <taxon>Bacillota</taxon>
        <taxon>Bacilli</taxon>
        <taxon>Bacillales</taxon>
        <taxon>Paenibacillaceae</taxon>
        <taxon>Paenibacillus</taxon>
    </lineage>
</organism>
<feature type="transmembrane region" description="Helical" evidence="7">
    <location>
        <begin position="139"/>
        <end position="160"/>
    </location>
</feature>
<dbReference type="Gene3D" id="1.20.1250.20">
    <property type="entry name" value="MFS general substrate transporter like domains"/>
    <property type="match status" value="1"/>
</dbReference>
<evidence type="ECO:0000256" key="7">
    <source>
        <dbReference type="SAM" id="Phobius"/>
    </source>
</evidence>
<feature type="domain" description="Major facilitator superfamily (MFS) profile" evidence="8">
    <location>
        <begin position="1"/>
        <end position="416"/>
    </location>
</feature>
<dbReference type="Proteomes" id="UP001285921">
    <property type="component" value="Unassembled WGS sequence"/>
</dbReference>
<evidence type="ECO:0000256" key="1">
    <source>
        <dbReference type="ARBA" id="ARBA00004651"/>
    </source>
</evidence>
<dbReference type="PROSITE" id="PS50850">
    <property type="entry name" value="MFS"/>
    <property type="match status" value="1"/>
</dbReference>
<dbReference type="EMBL" id="BTCL01000013">
    <property type="protein sequence ID" value="GMK46567.1"/>
    <property type="molecule type" value="Genomic_DNA"/>
</dbReference>
<evidence type="ECO:0000313" key="9">
    <source>
        <dbReference type="EMBL" id="GMK46567.1"/>
    </source>
</evidence>
<dbReference type="CDD" id="cd17329">
    <property type="entry name" value="MFS_MdtH_MDR_like"/>
    <property type="match status" value="1"/>
</dbReference>
<evidence type="ECO:0000256" key="3">
    <source>
        <dbReference type="ARBA" id="ARBA00022475"/>
    </source>
</evidence>
<dbReference type="InterPro" id="IPR036259">
    <property type="entry name" value="MFS_trans_sf"/>
</dbReference>
<dbReference type="InterPro" id="IPR050171">
    <property type="entry name" value="MFS_Transporters"/>
</dbReference>